<evidence type="ECO:0000313" key="2">
    <source>
        <dbReference type="Proteomes" id="UP001597201"/>
    </source>
</evidence>
<dbReference type="EMBL" id="JBHTMY010000002">
    <property type="protein sequence ID" value="MFD1314819.1"/>
    <property type="molecule type" value="Genomic_DNA"/>
</dbReference>
<comment type="caution">
    <text evidence="1">The sequence shown here is derived from an EMBL/GenBank/DDBJ whole genome shotgun (WGS) entry which is preliminary data.</text>
</comment>
<keyword evidence="2" id="KW-1185">Reference proteome</keyword>
<name>A0ABW3XZ05_9FLAO</name>
<evidence type="ECO:0000313" key="1">
    <source>
        <dbReference type="EMBL" id="MFD1314819.1"/>
    </source>
</evidence>
<proteinExistence type="predicted"/>
<protein>
    <submittedName>
        <fullName evidence="1">Uncharacterized protein</fullName>
    </submittedName>
</protein>
<sequence length="84" mass="9993">MSNRRIRLIWDFRGHDAQQIAEHHCIHLEEFREKSSVRIEEIRSQFIEEFYSTASLVVNESDMMAVRDALRPHRGEVAKPNDEK</sequence>
<gene>
    <name evidence="1" type="ORF">ACFQ39_04270</name>
</gene>
<reference evidence="2" key="1">
    <citation type="journal article" date="2019" name="Int. J. Syst. Evol. Microbiol.">
        <title>The Global Catalogue of Microorganisms (GCM) 10K type strain sequencing project: providing services to taxonomists for standard genome sequencing and annotation.</title>
        <authorList>
            <consortium name="The Broad Institute Genomics Platform"/>
            <consortium name="The Broad Institute Genome Sequencing Center for Infectious Disease"/>
            <person name="Wu L."/>
            <person name="Ma J."/>
        </authorList>
    </citation>
    <scope>NUCLEOTIDE SEQUENCE [LARGE SCALE GENOMIC DNA]</scope>
    <source>
        <strain evidence="2">CCUG 61485</strain>
    </source>
</reference>
<organism evidence="1 2">
    <name type="scientific">Namhaeicola litoreus</name>
    <dbReference type="NCBI Taxonomy" id="1052145"/>
    <lineage>
        <taxon>Bacteria</taxon>
        <taxon>Pseudomonadati</taxon>
        <taxon>Bacteroidota</taxon>
        <taxon>Flavobacteriia</taxon>
        <taxon>Flavobacteriales</taxon>
        <taxon>Flavobacteriaceae</taxon>
        <taxon>Namhaeicola</taxon>
    </lineage>
</organism>
<accession>A0ABW3XZ05</accession>
<dbReference type="Proteomes" id="UP001597201">
    <property type="component" value="Unassembled WGS sequence"/>
</dbReference>
<dbReference type="RefSeq" id="WP_377176745.1">
    <property type="nucleotide sequence ID" value="NZ_JBHTMY010000002.1"/>
</dbReference>